<feature type="compositionally biased region" description="Low complexity" evidence="1">
    <location>
        <begin position="87"/>
        <end position="109"/>
    </location>
</feature>
<proteinExistence type="predicted"/>
<reference evidence="2 3" key="1">
    <citation type="journal article" date="2024" name="Microbiol. Resour. Announc.">
        <title>Genome annotations for the ascomycete fungi Trichoderma harzianum, Trichoderma aggressivum, and Purpureocillium lilacinum.</title>
        <authorList>
            <person name="Beijen E.P.W."/>
            <person name="Ohm R.A."/>
        </authorList>
    </citation>
    <scope>NUCLEOTIDE SEQUENCE [LARGE SCALE GENOMIC DNA]</scope>
    <source>
        <strain evidence="2 3">CBS 150709</strain>
    </source>
</reference>
<gene>
    <name evidence="2" type="ORF">Purlil1_1390</name>
</gene>
<feature type="compositionally biased region" description="Basic residues" evidence="1">
    <location>
        <begin position="123"/>
        <end position="137"/>
    </location>
</feature>
<sequence length="157" mass="16106">MSDPGPHLRWLAPGITCGVVVSHPGLSVRIATPGQLASVVGEAIIWPSPLASSAALAVKGRGTAIDRSANEGKGNADGSNGDGGGSKATAATTATADEGNGGNDSNEGNEGNRGNEGNGGRGERRRRQRRRRQRQRRSIAGARQGLPSHPSALRQKD</sequence>
<evidence type="ECO:0000256" key="1">
    <source>
        <dbReference type="SAM" id="MobiDB-lite"/>
    </source>
</evidence>
<keyword evidence="3" id="KW-1185">Reference proteome</keyword>
<organism evidence="2 3">
    <name type="scientific">Purpureocillium lilacinum</name>
    <name type="common">Paecilomyces lilacinus</name>
    <dbReference type="NCBI Taxonomy" id="33203"/>
    <lineage>
        <taxon>Eukaryota</taxon>
        <taxon>Fungi</taxon>
        <taxon>Dikarya</taxon>
        <taxon>Ascomycota</taxon>
        <taxon>Pezizomycotina</taxon>
        <taxon>Sordariomycetes</taxon>
        <taxon>Hypocreomycetidae</taxon>
        <taxon>Hypocreales</taxon>
        <taxon>Ophiocordycipitaceae</taxon>
        <taxon>Purpureocillium</taxon>
    </lineage>
</organism>
<name>A0ABR0CBW1_PURLI</name>
<comment type="caution">
    <text evidence="2">The sequence shown here is derived from an EMBL/GenBank/DDBJ whole genome shotgun (WGS) entry which is preliminary data.</text>
</comment>
<dbReference type="EMBL" id="JAWRVI010000004">
    <property type="protein sequence ID" value="KAK4093899.1"/>
    <property type="molecule type" value="Genomic_DNA"/>
</dbReference>
<evidence type="ECO:0000313" key="3">
    <source>
        <dbReference type="Proteomes" id="UP001287286"/>
    </source>
</evidence>
<dbReference type="Proteomes" id="UP001287286">
    <property type="component" value="Unassembled WGS sequence"/>
</dbReference>
<evidence type="ECO:0000313" key="2">
    <source>
        <dbReference type="EMBL" id="KAK4093899.1"/>
    </source>
</evidence>
<protein>
    <submittedName>
        <fullName evidence="2">Uncharacterized protein</fullName>
    </submittedName>
</protein>
<accession>A0ABR0CBW1</accession>
<feature type="region of interest" description="Disordered" evidence="1">
    <location>
        <begin position="55"/>
        <end position="157"/>
    </location>
</feature>